<organism evidence="11 12">
    <name type="scientific">Pseudozyma flocculosa PF-1</name>
    <dbReference type="NCBI Taxonomy" id="1277687"/>
    <lineage>
        <taxon>Eukaryota</taxon>
        <taxon>Fungi</taxon>
        <taxon>Dikarya</taxon>
        <taxon>Basidiomycota</taxon>
        <taxon>Ustilaginomycotina</taxon>
        <taxon>Ustilaginomycetes</taxon>
        <taxon>Ustilaginales</taxon>
        <taxon>Ustilaginaceae</taxon>
        <taxon>Pseudozyma</taxon>
    </lineage>
</organism>
<comment type="subunit">
    <text evidence="7">Component of the SMC5-SMC6 complex.</text>
</comment>
<evidence type="ECO:0000259" key="10">
    <source>
        <dbReference type="Pfam" id="PF15412"/>
    </source>
</evidence>
<evidence type="ECO:0000259" key="9">
    <source>
        <dbReference type="Pfam" id="PF08743"/>
    </source>
</evidence>
<sequence length="398" mass="43708">MPTASEAGPSRQRRRRDSADGADPSNPTAESSGREARKRRRERETRTPSAADKAANEEESKRVRSGYRDLQAQAEDTKKNLAAYGPEHLVRLLSASEELYNKVKEPNDALLDSKFLLNMSEIGTQMMKTVKLDGGAFDVDDYLGRLARFMGGSAAPLRPGPSARNRGANGHASSDDDDDDGAGESGDADDVERWDWDKLGRTAAKYSRRAPALDFLLGPLLIQQKTRKATQRKPVEPTTGVRAAPAQLRQTDIQQSRENDTSIQVRRVAKLLTEHGKGDDGGVSLFHFAINPESFSNTVENLFYISFLIKEGKARLYDGADGFPRLAPATPATDEDAERGVKKSQFVWELDMDVYHDIIRLFSIESCIIPTRKAADIVTGTTANGAPSTSQRARSARA</sequence>
<dbReference type="OrthoDB" id="361242at2759"/>
<evidence type="ECO:0000256" key="6">
    <source>
        <dbReference type="ARBA" id="ARBA00023242"/>
    </source>
</evidence>
<dbReference type="GO" id="GO:0030915">
    <property type="term" value="C:Smc5-Smc6 complex"/>
    <property type="evidence" value="ECO:0007669"/>
    <property type="project" value="UniProtKB-UniRule"/>
</dbReference>
<reference evidence="11 12" key="1">
    <citation type="journal article" date="2013" name="Plant Cell">
        <title>The transition from a phytopathogenic smut ancestor to an anamorphic biocontrol agent deciphered by comparative whole-genome analysis.</title>
        <authorList>
            <person name="Lefebvre F."/>
            <person name="Joly D.L."/>
            <person name="Labbe C."/>
            <person name="Teichmann B."/>
            <person name="Linning R."/>
            <person name="Belzile F."/>
            <person name="Bakkeren G."/>
            <person name="Belanger R.R."/>
        </authorList>
    </citation>
    <scope>NUCLEOTIDE SEQUENCE [LARGE SCALE GENOMIC DNA]</scope>
    <source>
        <strain evidence="11 12">PF-1</strain>
    </source>
</reference>
<evidence type="ECO:0000256" key="2">
    <source>
        <dbReference type="ARBA" id="ARBA00008997"/>
    </source>
</evidence>
<name>A0A061H1P4_9BASI</name>
<dbReference type="InterPro" id="IPR029225">
    <property type="entry name" value="Nse4_Nse3-bd"/>
</dbReference>
<dbReference type="Pfam" id="PF15412">
    <property type="entry name" value="Nse4-Nse3_bdg"/>
    <property type="match status" value="1"/>
</dbReference>
<dbReference type="eggNOG" id="KOG2866">
    <property type="taxonomic scope" value="Eukaryota"/>
</dbReference>
<dbReference type="AlphaFoldDB" id="A0A061H1P4"/>
<protein>
    <recommendedName>
        <fullName evidence="7">Non-structural maintenance of chromosomes element 4</fullName>
    </recommendedName>
</protein>
<dbReference type="KEGG" id="pfp:PFL1_06467"/>
<feature type="region of interest" description="Disordered" evidence="8">
    <location>
        <begin position="153"/>
        <end position="190"/>
    </location>
</feature>
<evidence type="ECO:0000256" key="8">
    <source>
        <dbReference type="SAM" id="MobiDB-lite"/>
    </source>
</evidence>
<feature type="compositionally biased region" description="Acidic residues" evidence="8">
    <location>
        <begin position="175"/>
        <end position="190"/>
    </location>
</feature>
<feature type="domain" description="Non-structural maintenance of chromosome element 4 C-terminal" evidence="9">
    <location>
        <begin position="283"/>
        <end position="369"/>
    </location>
</feature>
<keyword evidence="3 7" id="KW-0227">DNA damage</keyword>
<dbReference type="InterPro" id="IPR027786">
    <property type="entry name" value="Nse4/EID"/>
</dbReference>
<dbReference type="Proteomes" id="UP000053664">
    <property type="component" value="Unassembled WGS sequence"/>
</dbReference>
<comment type="similarity">
    <text evidence="2 7">Belongs to the NSE4 family.</text>
</comment>
<dbReference type="InterPro" id="IPR014854">
    <property type="entry name" value="Nse4_C"/>
</dbReference>
<evidence type="ECO:0000256" key="7">
    <source>
        <dbReference type="RuleBase" id="RU365071"/>
    </source>
</evidence>
<comment type="function">
    <text evidence="7">Component of the SMC5-SMC6 complex, that promotes sister chromatid alignment after DNA damage and facilitates double-stranded DNA breaks (DSBs) repair via homologous recombination between sister chromatids.</text>
</comment>
<dbReference type="PANTHER" id="PTHR16140">
    <property type="entry name" value="NON-STRUCTURAL MAINTENANCE OF CHROMOSOMES ELEMENT 4"/>
    <property type="match status" value="1"/>
</dbReference>
<feature type="region of interest" description="Disordered" evidence="8">
    <location>
        <begin position="1"/>
        <end position="68"/>
    </location>
</feature>
<dbReference type="HOGENOM" id="CLU_041037_4_0_1"/>
<dbReference type="RefSeq" id="XP_007882199.1">
    <property type="nucleotide sequence ID" value="XM_007884008.1"/>
</dbReference>
<gene>
    <name evidence="11" type="ORF">PFL1_06467</name>
</gene>
<dbReference type="GO" id="GO:0006281">
    <property type="term" value="P:DNA repair"/>
    <property type="evidence" value="ECO:0007669"/>
    <property type="project" value="UniProtKB-UniRule"/>
</dbReference>
<dbReference type="EMBL" id="KE361648">
    <property type="protein sequence ID" value="EPQ26014.1"/>
    <property type="molecule type" value="Genomic_DNA"/>
</dbReference>
<proteinExistence type="inferred from homology"/>
<dbReference type="PANTHER" id="PTHR16140:SF0">
    <property type="entry name" value="NON-STRUCTURAL MAINTENANCE OF CHROMOSOMES ELEMENT 4"/>
    <property type="match status" value="1"/>
</dbReference>
<evidence type="ECO:0000256" key="1">
    <source>
        <dbReference type="ARBA" id="ARBA00004123"/>
    </source>
</evidence>
<dbReference type="GeneID" id="19320543"/>
<evidence type="ECO:0000313" key="11">
    <source>
        <dbReference type="EMBL" id="EPQ26014.1"/>
    </source>
</evidence>
<dbReference type="Pfam" id="PF08743">
    <property type="entry name" value="Nse4_C"/>
    <property type="match status" value="1"/>
</dbReference>
<evidence type="ECO:0000256" key="4">
    <source>
        <dbReference type="ARBA" id="ARBA00023172"/>
    </source>
</evidence>
<evidence type="ECO:0000313" key="12">
    <source>
        <dbReference type="Proteomes" id="UP000053664"/>
    </source>
</evidence>
<feature type="domain" description="Nse4/EID protein Nse3/MAGE-binding" evidence="10">
    <location>
        <begin position="112"/>
        <end position="178"/>
    </location>
</feature>
<evidence type="ECO:0000256" key="3">
    <source>
        <dbReference type="ARBA" id="ARBA00022763"/>
    </source>
</evidence>
<dbReference type="GO" id="GO:0005634">
    <property type="term" value="C:nucleus"/>
    <property type="evidence" value="ECO:0007669"/>
    <property type="project" value="UniProtKB-SubCell"/>
</dbReference>
<comment type="subcellular location">
    <subcellularLocation>
        <location evidence="1 7">Nucleus</location>
    </subcellularLocation>
</comment>
<accession>A0A061H1P4</accession>
<keyword evidence="5 7" id="KW-0234">DNA repair</keyword>
<evidence type="ECO:0000256" key="5">
    <source>
        <dbReference type="ARBA" id="ARBA00023204"/>
    </source>
</evidence>
<keyword evidence="6 7" id="KW-0539">Nucleus</keyword>
<dbReference type="GO" id="GO:0006310">
    <property type="term" value="P:DNA recombination"/>
    <property type="evidence" value="ECO:0007669"/>
    <property type="project" value="UniProtKB-UniRule"/>
</dbReference>
<keyword evidence="4 7" id="KW-0233">DNA recombination</keyword>